<sequence length="312" mass="36206">MAQPFSSILGKLTFENYGLLRGQLFDSAIFSAHLAEVVTAIHNKAVTEPTLCPLYARLCDDLCDHLPPYPPIEEGAKEITFRRVLLNACQYAYETYDVQKHEVLEGVLKLRFLGNIRFIGELLKFRMITDRIVLDIIKELIGTENDSRLLDIHIEAVCHLFYTIGKYIESPSCHCTLIYDGYFRRLEELSTNPQLAPRVRYMVLYILSLRSNNWIPTWEMNEGYGYYSSDHNTKQKFETVVAENVMMETNLGKLETEKAKMKELILKKDSGWMEMLIRCMEHKSEASEIAKGKKFCQIALVFSWLFFAFVMY</sequence>
<dbReference type="GO" id="GO:0003743">
    <property type="term" value="F:translation initiation factor activity"/>
    <property type="evidence" value="ECO:0007669"/>
    <property type="project" value="TreeGrafter"/>
</dbReference>
<dbReference type="Gene3D" id="1.25.40.180">
    <property type="match status" value="1"/>
</dbReference>
<dbReference type="InterPro" id="IPR003890">
    <property type="entry name" value="MIF4G-like_typ-3"/>
</dbReference>
<accession>A0AAW1KCG0</accession>
<dbReference type="PANTHER" id="PTHR23253">
    <property type="entry name" value="EUKARYOTIC TRANSLATION INITIATION FACTOR 4 GAMMA"/>
    <property type="match status" value="1"/>
</dbReference>
<dbReference type="Pfam" id="PF02854">
    <property type="entry name" value="MIF4G"/>
    <property type="match status" value="1"/>
</dbReference>
<dbReference type="Proteomes" id="UP001443914">
    <property type="component" value="Unassembled WGS sequence"/>
</dbReference>
<dbReference type="SUPFAM" id="SSF48371">
    <property type="entry name" value="ARM repeat"/>
    <property type="match status" value="1"/>
</dbReference>
<organism evidence="2 3">
    <name type="scientific">Saponaria officinalis</name>
    <name type="common">Common soapwort</name>
    <name type="synonym">Lychnis saponaria</name>
    <dbReference type="NCBI Taxonomy" id="3572"/>
    <lineage>
        <taxon>Eukaryota</taxon>
        <taxon>Viridiplantae</taxon>
        <taxon>Streptophyta</taxon>
        <taxon>Embryophyta</taxon>
        <taxon>Tracheophyta</taxon>
        <taxon>Spermatophyta</taxon>
        <taxon>Magnoliopsida</taxon>
        <taxon>eudicotyledons</taxon>
        <taxon>Gunneridae</taxon>
        <taxon>Pentapetalae</taxon>
        <taxon>Caryophyllales</taxon>
        <taxon>Caryophyllaceae</taxon>
        <taxon>Caryophylleae</taxon>
        <taxon>Saponaria</taxon>
    </lineage>
</organism>
<gene>
    <name evidence="2" type="ORF">RND81_06G173800</name>
</gene>
<comment type="caution">
    <text evidence="2">The sequence shown here is derived from an EMBL/GenBank/DDBJ whole genome shotgun (WGS) entry which is preliminary data.</text>
</comment>
<evidence type="ECO:0000259" key="1">
    <source>
        <dbReference type="SMART" id="SM00543"/>
    </source>
</evidence>
<dbReference type="GO" id="GO:0016281">
    <property type="term" value="C:eukaryotic translation initiation factor 4F complex"/>
    <property type="evidence" value="ECO:0007669"/>
    <property type="project" value="TreeGrafter"/>
</dbReference>
<keyword evidence="3" id="KW-1185">Reference proteome</keyword>
<evidence type="ECO:0000313" key="3">
    <source>
        <dbReference type="Proteomes" id="UP001443914"/>
    </source>
</evidence>
<dbReference type="AlphaFoldDB" id="A0AAW1KCG0"/>
<feature type="domain" description="MIF4G" evidence="1">
    <location>
        <begin position="2"/>
        <end position="213"/>
    </location>
</feature>
<dbReference type="GO" id="GO:0003729">
    <property type="term" value="F:mRNA binding"/>
    <property type="evidence" value="ECO:0007669"/>
    <property type="project" value="TreeGrafter"/>
</dbReference>
<dbReference type="EMBL" id="JBDFQZ010000006">
    <property type="protein sequence ID" value="KAK9715571.1"/>
    <property type="molecule type" value="Genomic_DNA"/>
</dbReference>
<dbReference type="PANTHER" id="PTHR23253:SF53">
    <property type="entry name" value="EUKARYOTIC TRANSLATION INITIATION FACTOR ISOFORM 4G-1"/>
    <property type="match status" value="1"/>
</dbReference>
<reference evidence="2" key="1">
    <citation type="submission" date="2024-03" db="EMBL/GenBank/DDBJ databases">
        <title>WGS assembly of Saponaria officinalis var. Norfolk2.</title>
        <authorList>
            <person name="Jenkins J."/>
            <person name="Shu S."/>
            <person name="Grimwood J."/>
            <person name="Barry K."/>
            <person name="Goodstein D."/>
            <person name="Schmutz J."/>
            <person name="Leebens-Mack J."/>
            <person name="Osbourn A."/>
        </authorList>
    </citation>
    <scope>NUCLEOTIDE SEQUENCE [LARGE SCALE GENOMIC DNA]</scope>
    <source>
        <strain evidence="2">JIC</strain>
    </source>
</reference>
<dbReference type="SMART" id="SM00543">
    <property type="entry name" value="MIF4G"/>
    <property type="match status" value="1"/>
</dbReference>
<proteinExistence type="predicted"/>
<dbReference type="InterPro" id="IPR016024">
    <property type="entry name" value="ARM-type_fold"/>
</dbReference>
<protein>
    <recommendedName>
        <fullName evidence="1">MIF4G domain-containing protein</fullName>
    </recommendedName>
</protein>
<name>A0AAW1KCG0_SAPOF</name>
<evidence type="ECO:0000313" key="2">
    <source>
        <dbReference type="EMBL" id="KAK9715571.1"/>
    </source>
</evidence>